<feature type="non-terminal residue" evidence="3">
    <location>
        <position position="421"/>
    </location>
</feature>
<organism evidence="3 4">
    <name type="scientific">Pseudolycoriella hygida</name>
    <dbReference type="NCBI Taxonomy" id="35572"/>
    <lineage>
        <taxon>Eukaryota</taxon>
        <taxon>Metazoa</taxon>
        <taxon>Ecdysozoa</taxon>
        <taxon>Arthropoda</taxon>
        <taxon>Hexapoda</taxon>
        <taxon>Insecta</taxon>
        <taxon>Pterygota</taxon>
        <taxon>Neoptera</taxon>
        <taxon>Endopterygota</taxon>
        <taxon>Diptera</taxon>
        <taxon>Nematocera</taxon>
        <taxon>Sciaroidea</taxon>
        <taxon>Sciaridae</taxon>
        <taxon>Pseudolycoriella</taxon>
    </lineage>
</organism>
<gene>
    <name evidence="3" type="primary">Chst5</name>
    <name evidence="3" type="ORF">Bhyg_12396</name>
</gene>
<reference evidence="3" key="1">
    <citation type="submission" date="2022-07" db="EMBL/GenBank/DDBJ databases">
        <authorList>
            <person name="Trinca V."/>
            <person name="Uliana J.V.C."/>
            <person name="Torres T.T."/>
            <person name="Ward R.J."/>
            <person name="Monesi N."/>
        </authorList>
    </citation>
    <scope>NUCLEOTIDE SEQUENCE</scope>
    <source>
        <strain evidence="3">HSMRA1968</strain>
        <tissue evidence="3">Whole embryos</tissue>
    </source>
</reference>
<dbReference type="SUPFAM" id="SSF52540">
    <property type="entry name" value="P-loop containing nucleoside triphosphate hydrolases"/>
    <property type="match status" value="1"/>
</dbReference>
<accession>A0A9Q0MYF9</accession>
<dbReference type="PANTHER" id="PTHR10704:SF44">
    <property type="entry name" value="LD35051P-RELATED"/>
    <property type="match status" value="1"/>
</dbReference>
<dbReference type="GO" id="GO:0006790">
    <property type="term" value="P:sulfur compound metabolic process"/>
    <property type="evidence" value="ECO:0007669"/>
    <property type="project" value="TreeGrafter"/>
</dbReference>
<keyword evidence="4" id="KW-1185">Reference proteome</keyword>
<proteinExistence type="predicted"/>
<comment type="caution">
    <text evidence="3">The sequence shown here is derived from an EMBL/GenBank/DDBJ whole genome shotgun (WGS) entry which is preliminary data.</text>
</comment>
<dbReference type="EMBL" id="WJQU01000003">
    <property type="protein sequence ID" value="KAJ6639649.1"/>
    <property type="molecule type" value="Genomic_DNA"/>
</dbReference>
<evidence type="ECO:0000259" key="2">
    <source>
        <dbReference type="Pfam" id="PF00685"/>
    </source>
</evidence>
<keyword evidence="1" id="KW-1133">Transmembrane helix</keyword>
<evidence type="ECO:0000256" key="1">
    <source>
        <dbReference type="SAM" id="Phobius"/>
    </source>
</evidence>
<feature type="non-terminal residue" evidence="3">
    <location>
        <position position="1"/>
    </location>
</feature>
<protein>
    <submittedName>
        <fullName evidence="3">Carbohydrate sulfotransferase 5</fullName>
    </submittedName>
</protein>
<dbReference type="OrthoDB" id="6138663at2759"/>
<dbReference type="GO" id="GO:0006044">
    <property type="term" value="P:N-acetylglucosamine metabolic process"/>
    <property type="evidence" value="ECO:0007669"/>
    <property type="project" value="TreeGrafter"/>
</dbReference>
<feature type="transmembrane region" description="Helical" evidence="1">
    <location>
        <begin position="396"/>
        <end position="417"/>
    </location>
</feature>
<feature type="domain" description="Sulfotransferase" evidence="2">
    <location>
        <begin position="104"/>
        <end position="373"/>
    </location>
</feature>
<dbReference type="InterPro" id="IPR027417">
    <property type="entry name" value="P-loop_NTPase"/>
</dbReference>
<evidence type="ECO:0000313" key="3">
    <source>
        <dbReference type="EMBL" id="KAJ6639649.1"/>
    </source>
</evidence>
<keyword evidence="1" id="KW-0472">Membrane</keyword>
<dbReference type="Gene3D" id="3.40.50.300">
    <property type="entry name" value="P-loop containing nucleotide triphosphate hydrolases"/>
    <property type="match status" value="1"/>
</dbReference>
<dbReference type="Proteomes" id="UP001151699">
    <property type="component" value="Chromosome X"/>
</dbReference>
<dbReference type="InterPro" id="IPR051135">
    <property type="entry name" value="Gal/GlcNAc/GalNAc_ST"/>
</dbReference>
<dbReference type="AlphaFoldDB" id="A0A9Q0MYF9"/>
<evidence type="ECO:0000313" key="4">
    <source>
        <dbReference type="Proteomes" id="UP001151699"/>
    </source>
</evidence>
<dbReference type="GO" id="GO:0001517">
    <property type="term" value="F:N-acetylglucosamine 6-O-sulfotransferase activity"/>
    <property type="evidence" value="ECO:0007669"/>
    <property type="project" value="TreeGrafter"/>
</dbReference>
<dbReference type="InterPro" id="IPR000863">
    <property type="entry name" value="Sulfotransferase_dom"/>
</dbReference>
<dbReference type="FunFam" id="3.40.50.300:FF:001931">
    <property type="entry name" value="Blast:Carbohydrate sulfotransferase 4"/>
    <property type="match status" value="1"/>
</dbReference>
<dbReference type="Pfam" id="PF00685">
    <property type="entry name" value="Sulfotransfer_1"/>
    <property type="match status" value="1"/>
</dbReference>
<dbReference type="PANTHER" id="PTHR10704">
    <property type="entry name" value="CARBOHYDRATE SULFOTRANSFERASE"/>
    <property type="match status" value="1"/>
</dbReference>
<sequence>LLCILLIFASQRFASNSYYATEYYKPGEKQGYRLSKLSKHFATHNNNKNYESTVPTYNMTVTIADIVNAQRQKIVEEMEFFEYPRDSENLAALTPETNGIPFRSVIITTWRSGSTFLGDILNAMPGNYYHYEPLLDFDIIQIRGAPHANRAIYNLKQLLKCNYTDMKDYLDFGVEHDYLFTHNTRLWKYCRLYPQHCWDPNFLTPFCKLFPLQSMKVVRLRLALAEQLLIDPQLNVRIVLLIRDPRGTMQSRKHRDWCPGNSDCDQAHLLCQDMVSDYYAAEILSKKYPQDFKAVRYEDLSVDPFKMTEEILNFYGLPLDPMVEEFLDTHTRNDIGGVSSTFRDSKSAPFHWMRDLTYEEIDNIQSSCTKAMELWRYRKMDDQQAKKKKLSSNLKYILLYLLYVIDGTNIYLFKLCFTLNN</sequence>
<name>A0A9Q0MYF9_9DIPT</name>
<keyword evidence="1" id="KW-0812">Transmembrane</keyword>